<dbReference type="Pfam" id="PF12867">
    <property type="entry name" value="DinB_2"/>
    <property type="match status" value="1"/>
</dbReference>
<organism evidence="2 3">
    <name type="scientific">Gillisia lutea</name>
    <dbReference type="NCBI Taxonomy" id="2909668"/>
    <lineage>
        <taxon>Bacteria</taxon>
        <taxon>Pseudomonadati</taxon>
        <taxon>Bacteroidota</taxon>
        <taxon>Flavobacteriia</taxon>
        <taxon>Flavobacteriales</taxon>
        <taxon>Flavobacteriaceae</taxon>
        <taxon>Gillisia</taxon>
    </lineage>
</organism>
<evidence type="ECO:0000259" key="1">
    <source>
        <dbReference type="Pfam" id="PF12867"/>
    </source>
</evidence>
<accession>A0ABS9EHW5</accession>
<sequence>MQQIRWFERTFDFTFEQNIFPSIVERLDGTSVRLKAKLENIPESVLILKPRGGWSIKENVGHLIDLESLWQRRLHDILDNKEYLSSTDLNNTQTDIAQHNNTDIAQLLKQFREIREITLKNLASLEEEDVYKTALHPRLKTPMRTMDLFLFVAEHDDHHLAKITEIIRIKE</sequence>
<dbReference type="InterPro" id="IPR034660">
    <property type="entry name" value="DinB/YfiT-like"/>
</dbReference>
<dbReference type="InterPro" id="IPR024775">
    <property type="entry name" value="DinB-like"/>
</dbReference>
<dbReference type="Proteomes" id="UP001179363">
    <property type="component" value="Unassembled WGS sequence"/>
</dbReference>
<feature type="domain" description="DinB-like" evidence="1">
    <location>
        <begin position="30"/>
        <end position="161"/>
    </location>
</feature>
<dbReference type="Gene3D" id="1.20.120.450">
    <property type="entry name" value="dinb family like domain"/>
    <property type="match status" value="1"/>
</dbReference>
<protein>
    <submittedName>
        <fullName evidence="2">DinB family protein</fullName>
    </submittedName>
</protein>
<evidence type="ECO:0000313" key="3">
    <source>
        <dbReference type="Proteomes" id="UP001179363"/>
    </source>
</evidence>
<keyword evidence="3" id="KW-1185">Reference proteome</keyword>
<dbReference type="SUPFAM" id="SSF109854">
    <property type="entry name" value="DinB/YfiT-like putative metalloenzymes"/>
    <property type="match status" value="1"/>
</dbReference>
<dbReference type="RefSeq" id="WP_236134597.1">
    <property type="nucleotide sequence ID" value="NZ_JAKGTH010000010.1"/>
</dbReference>
<name>A0ABS9EHW5_9FLAO</name>
<reference evidence="2" key="1">
    <citation type="submission" date="2022-01" db="EMBL/GenBank/DDBJ databases">
        <title>Gillisia lutea sp. nov., isolated from marine plastic residues from the Malvarosa beach (Valencia, Spain).</title>
        <authorList>
            <person name="Vidal-Verdu A."/>
            <person name="Molina-Menor E."/>
            <person name="Satari L."/>
            <person name="Pascual J."/>
            <person name="Pereto J."/>
            <person name="Porcar M."/>
        </authorList>
    </citation>
    <scope>NUCLEOTIDE SEQUENCE</scope>
    <source>
        <strain evidence="2">M10.2A</strain>
    </source>
</reference>
<dbReference type="EMBL" id="JAKGTH010000010">
    <property type="protein sequence ID" value="MCF4102455.1"/>
    <property type="molecule type" value="Genomic_DNA"/>
</dbReference>
<comment type="caution">
    <text evidence="2">The sequence shown here is derived from an EMBL/GenBank/DDBJ whole genome shotgun (WGS) entry which is preliminary data.</text>
</comment>
<evidence type="ECO:0000313" key="2">
    <source>
        <dbReference type="EMBL" id="MCF4102455.1"/>
    </source>
</evidence>
<gene>
    <name evidence="2" type="ORF">L1I30_12320</name>
</gene>
<proteinExistence type="predicted"/>